<dbReference type="CDD" id="cd01990">
    <property type="entry name" value="LarE-like"/>
    <property type="match status" value="1"/>
</dbReference>
<dbReference type="NCBIfam" id="TIGR00268">
    <property type="entry name" value="ATP-dependent sacrificial sulfur transferase LarE"/>
    <property type="match status" value="1"/>
</dbReference>
<proteinExistence type="predicted"/>
<gene>
    <name evidence="3" type="ORF">JWYL7_1567</name>
    <name evidence="4" type="ORF">SAMN05661008_00810</name>
</gene>
<dbReference type="InterPro" id="IPR005232">
    <property type="entry name" value="LarE"/>
</dbReference>
<comment type="caution">
    <text evidence="3">The sequence shown here is derived from an EMBL/GenBank/DDBJ whole genome shotgun (WGS) entry which is preliminary data.</text>
</comment>
<evidence type="ECO:0000313" key="6">
    <source>
        <dbReference type="Proteomes" id="UP000323392"/>
    </source>
</evidence>
<reference evidence="4 6" key="2">
    <citation type="submission" date="2016-11" db="EMBL/GenBank/DDBJ databases">
        <authorList>
            <person name="Varghese N."/>
            <person name="Submissions S."/>
        </authorList>
    </citation>
    <scope>NUCLEOTIDE SEQUENCE [LARGE SCALE GENOMIC DNA]</scope>
    <source>
        <strain evidence="4 6">DSM 7308</strain>
    </source>
</reference>
<dbReference type="PANTHER" id="PTHR43169">
    <property type="entry name" value="EXSB FAMILY PROTEIN"/>
    <property type="match status" value="1"/>
</dbReference>
<dbReference type="PATRIC" id="fig|1121328.3.peg.1578"/>
<protein>
    <recommendedName>
        <fullName evidence="2">NAD/GMP synthase domain-containing protein</fullName>
    </recommendedName>
</protein>
<evidence type="ECO:0000313" key="4">
    <source>
        <dbReference type="EMBL" id="SHK73090.1"/>
    </source>
</evidence>
<dbReference type="InterPro" id="IPR052188">
    <property type="entry name" value="Ni-pincer_cofactor_biosynth"/>
</dbReference>
<dbReference type="EMBL" id="LSFY01000001">
    <property type="protein sequence ID" value="KXZ40492.1"/>
    <property type="molecule type" value="Genomic_DNA"/>
</dbReference>
<dbReference type="InterPro" id="IPR022310">
    <property type="entry name" value="NAD/GMP_synthase"/>
</dbReference>
<organism evidence="3 5">
    <name type="scientific">Alkalithermobacter thermoalcaliphilus JW-YL-7 = DSM 7308</name>
    <dbReference type="NCBI Taxonomy" id="1121328"/>
    <lineage>
        <taxon>Bacteria</taxon>
        <taxon>Bacillati</taxon>
        <taxon>Bacillota</taxon>
        <taxon>Clostridia</taxon>
        <taxon>Peptostreptococcales</taxon>
        <taxon>Tepidibacteraceae</taxon>
        <taxon>Alkalithermobacter</taxon>
    </lineage>
</organism>
<evidence type="ECO:0000313" key="5">
    <source>
        <dbReference type="Proteomes" id="UP000092605"/>
    </source>
</evidence>
<dbReference type="AlphaFoldDB" id="A0A150FSB4"/>
<dbReference type="GO" id="GO:0006163">
    <property type="term" value="P:purine nucleotide metabolic process"/>
    <property type="evidence" value="ECO:0007669"/>
    <property type="project" value="UniProtKB-ARBA"/>
</dbReference>
<name>A0A150FSB4_CLOPD</name>
<dbReference type="PIRSF" id="PIRSF006661">
    <property type="entry name" value="PP-lp_UCP006661"/>
    <property type="match status" value="1"/>
</dbReference>
<accession>A0A150FSB4</accession>
<dbReference type="EMBL" id="FRBG01000004">
    <property type="protein sequence ID" value="SHK73090.1"/>
    <property type="molecule type" value="Genomic_DNA"/>
</dbReference>
<dbReference type="SUPFAM" id="SSF52402">
    <property type="entry name" value="Adenine nucleotide alpha hydrolases-like"/>
    <property type="match status" value="1"/>
</dbReference>
<dbReference type="PANTHER" id="PTHR43169:SF2">
    <property type="entry name" value="NAD_GMP SYNTHASE DOMAIN-CONTAINING PROTEIN"/>
    <property type="match status" value="1"/>
</dbReference>
<evidence type="ECO:0000313" key="3">
    <source>
        <dbReference type="EMBL" id="KXZ40492.1"/>
    </source>
</evidence>
<dbReference type="GO" id="GO:0016783">
    <property type="term" value="F:sulfurtransferase activity"/>
    <property type="evidence" value="ECO:0007669"/>
    <property type="project" value="InterPro"/>
</dbReference>
<dbReference type="Proteomes" id="UP000323392">
    <property type="component" value="Unassembled WGS sequence"/>
</dbReference>
<dbReference type="RefSeq" id="WP_066071434.1">
    <property type="nucleotide sequence ID" value="NZ_FRBG01000004.1"/>
</dbReference>
<sequence length="276" mass="31489">MDLNSKYEKLKEIIKELKSVAVAFSGGVDSTFLIKVCKDVLGDNVIAVTATSSTYPEREFKESINLSKQIGVEQIVIESEETEIEGFRKNPPNRCYFCKHELFTKIRKVADEKGIENILDGSNADDLKDFRPGSKAARELNVISPLKEASLTKEDIRQLSKQLNLPTWNKPAFACLSSRFPYGEEITKEKLSMLDKGENYLRDLGFKQFRIRHHGQIARIEVSPEERVKLFDINLLDDINKKLKQLGFLYVTMDLEGYRTGSMNEVLSDEQKRSLA</sequence>
<reference evidence="3 5" key="1">
    <citation type="submission" date="2016-02" db="EMBL/GenBank/DDBJ databases">
        <title>Draft genome sequence for Clostridium paradoxum JW-YL-7.</title>
        <authorList>
            <person name="Utturkar S.M."/>
            <person name="Lancaster A."/>
            <person name="Poole F.L."/>
            <person name="Adams M.W."/>
            <person name="Brown S.D."/>
        </authorList>
    </citation>
    <scope>NUCLEOTIDE SEQUENCE [LARGE SCALE GENOMIC DNA]</scope>
    <source>
        <strain evidence="3 5">JW-YL-7</strain>
    </source>
</reference>
<dbReference type="InterPro" id="IPR014729">
    <property type="entry name" value="Rossmann-like_a/b/a_fold"/>
</dbReference>
<feature type="active site" description="Nucleophile and sulfur donor" evidence="1">
    <location>
        <position position="175"/>
    </location>
</feature>
<dbReference type="Gene3D" id="3.40.50.620">
    <property type="entry name" value="HUPs"/>
    <property type="match status" value="1"/>
</dbReference>
<keyword evidence="6" id="KW-1185">Reference proteome</keyword>
<dbReference type="STRING" id="1121328.JWYL7_1567"/>
<dbReference type="Pfam" id="PF02540">
    <property type="entry name" value="NAD_synthase"/>
    <property type="match status" value="1"/>
</dbReference>
<dbReference type="OrthoDB" id="9776919at2"/>
<dbReference type="Proteomes" id="UP000092605">
    <property type="component" value="Unassembled WGS sequence"/>
</dbReference>
<evidence type="ECO:0000256" key="1">
    <source>
        <dbReference type="PIRSR" id="PIRSR006661-1"/>
    </source>
</evidence>
<evidence type="ECO:0000259" key="2">
    <source>
        <dbReference type="Pfam" id="PF02540"/>
    </source>
</evidence>
<feature type="domain" description="NAD/GMP synthase" evidence="2">
    <location>
        <begin position="16"/>
        <end position="82"/>
    </location>
</feature>